<sequence length="250" mass="29000">MNEKKENVVISRIEDAVVKQDRLYFFDFYDEAMQVKIETFLKKSKAHYILDGGFPDAARKMLCVIPADWMTFLDPEADIEWPMMAVRFPRTFAFAHRHVLGTLMGLGIEHKCIGDINLDEKECQVVFDEKIYPFLKNEFVAIRGRRIQPEFFDYPHIRSFTLKTKKMVITVNSPRIDAVIDRIWGISRQTAEAAVRQSRVRVNYAEILKKDFAVKPGDIISFRGKGKAKIADFIGKSKKGKIQIQVEKYL</sequence>
<dbReference type="CDD" id="cd00165">
    <property type="entry name" value="S4"/>
    <property type="match status" value="1"/>
</dbReference>
<dbReference type="PANTHER" id="PTHR13633">
    <property type="entry name" value="MITOCHONDRIAL TRANSCRIPTION RESCUE FACTOR 1"/>
    <property type="match status" value="1"/>
</dbReference>
<dbReference type="GO" id="GO:0003723">
    <property type="term" value="F:RNA binding"/>
    <property type="evidence" value="ECO:0007669"/>
    <property type="project" value="UniProtKB-KW"/>
</dbReference>
<organism evidence="3 4">
    <name type="scientific">Candidatus Pseudoramibacter fermentans</name>
    <dbReference type="NCBI Taxonomy" id="2594427"/>
    <lineage>
        <taxon>Bacteria</taxon>
        <taxon>Bacillati</taxon>
        <taxon>Bacillota</taxon>
        <taxon>Clostridia</taxon>
        <taxon>Eubacteriales</taxon>
        <taxon>Eubacteriaceae</taxon>
        <taxon>Pseudoramibacter</taxon>
    </lineage>
</organism>
<dbReference type="PROSITE" id="PS50889">
    <property type="entry name" value="S4"/>
    <property type="match status" value="1"/>
</dbReference>
<evidence type="ECO:0000259" key="2">
    <source>
        <dbReference type="SMART" id="SM00363"/>
    </source>
</evidence>
<name>A0A6L5GS93_9FIRM</name>
<dbReference type="SMART" id="SM00363">
    <property type="entry name" value="S4"/>
    <property type="match status" value="1"/>
</dbReference>
<reference evidence="3" key="1">
    <citation type="journal article" date="2020" name="Appl. Environ. Microbiol.">
        <title>Medium-Chain Fatty Acid Synthesis by 'Candidatus Weimeria bifida' gen. nov., sp. nov., and 'Candidatus Pseudoramibacter fermentans' sp. nov.</title>
        <authorList>
            <person name="Scarborough M.J."/>
            <person name="Myers K.S."/>
            <person name="Donohue T.J."/>
            <person name="Noguera D.R."/>
        </authorList>
    </citation>
    <scope>NUCLEOTIDE SEQUENCE</scope>
    <source>
        <strain evidence="3">EUB1.1</strain>
    </source>
</reference>
<dbReference type="InterPro" id="IPR002942">
    <property type="entry name" value="S4_RNA-bd"/>
</dbReference>
<evidence type="ECO:0000313" key="3">
    <source>
        <dbReference type="EMBL" id="MQM72700.1"/>
    </source>
</evidence>
<comment type="caution">
    <text evidence="3">The sequence shown here is derived from an EMBL/GenBank/DDBJ whole genome shotgun (WGS) entry which is preliminary data.</text>
</comment>
<keyword evidence="1" id="KW-0694">RNA-binding</keyword>
<dbReference type="InterPro" id="IPR036986">
    <property type="entry name" value="S4_RNA-bd_sf"/>
</dbReference>
<accession>A0A6L5GS93</accession>
<evidence type="ECO:0000313" key="4">
    <source>
        <dbReference type="Proteomes" id="UP000473648"/>
    </source>
</evidence>
<evidence type="ECO:0000256" key="1">
    <source>
        <dbReference type="PROSITE-ProRule" id="PRU00182"/>
    </source>
</evidence>
<protein>
    <recommendedName>
        <fullName evidence="2">RNA-binding S4 domain-containing protein</fullName>
    </recommendedName>
</protein>
<dbReference type="Gene3D" id="3.30.70.330">
    <property type="match status" value="1"/>
</dbReference>
<proteinExistence type="predicted"/>
<dbReference type="Proteomes" id="UP000473648">
    <property type="component" value="Unassembled WGS sequence"/>
</dbReference>
<dbReference type="InterPro" id="IPR040591">
    <property type="entry name" value="RqcP2_RBD"/>
</dbReference>
<dbReference type="AlphaFoldDB" id="A0A6L5GS93"/>
<keyword evidence="4" id="KW-1185">Reference proteome</keyword>
<dbReference type="Pfam" id="PF17774">
    <property type="entry name" value="YlmH_RBD"/>
    <property type="match status" value="1"/>
</dbReference>
<dbReference type="EMBL" id="VOGB01000004">
    <property type="protein sequence ID" value="MQM72700.1"/>
    <property type="molecule type" value="Genomic_DNA"/>
</dbReference>
<feature type="domain" description="RNA-binding S4" evidence="2">
    <location>
        <begin position="174"/>
        <end position="239"/>
    </location>
</feature>
<gene>
    <name evidence="3" type="ORF">FRC53_04610</name>
</gene>
<dbReference type="InterPro" id="IPR012677">
    <property type="entry name" value="Nucleotide-bd_a/b_plait_sf"/>
</dbReference>
<dbReference type="SUPFAM" id="SSF55174">
    <property type="entry name" value="Alpha-L RNA-binding motif"/>
    <property type="match status" value="1"/>
</dbReference>
<dbReference type="Gene3D" id="3.30.1370.160">
    <property type="match status" value="1"/>
</dbReference>
<dbReference type="PANTHER" id="PTHR13633:SF3">
    <property type="entry name" value="MITOCHONDRIAL TRANSCRIPTION RESCUE FACTOR 1"/>
    <property type="match status" value="1"/>
</dbReference>
<dbReference type="Gene3D" id="3.10.290.10">
    <property type="entry name" value="RNA-binding S4 domain"/>
    <property type="match status" value="1"/>
</dbReference>